<feature type="domain" description="ABC3 transporter permease C-terminal" evidence="7">
    <location>
        <begin position="275"/>
        <end position="392"/>
    </location>
</feature>
<reference evidence="9" key="1">
    <citation type="submission" date="2022-05" db="EMBL/GenBank/DDBJ databases">
        <authorList>
            <person name="Sun X."/>
        </authorList>
    </citation>
    <scope>NUCLEOTIDE SEQUENCE</scope>
    <source>
        <strain evidence="9">Ai-910</strain>
    </source>
</reference>
<dbReference type="InterPro" id="IPR050250">
    <property type="entry name" value="Macrolide_Exporter_MacB"/>
</dbReference>
<dbReference type="InterPro" id="IPR025857">
    <property type="entry name" value="MacB_PCD"/>
</dbReference>
<dbReference type="AlphaFoldDB" id="A0A9J6ZS49"/>
<reference evidence="9" key="2">
    <citation type="submission" date="2022-06" db="EMBL/GenBank/DDBJ databases">
        <title>Xiashengella guii gen. nov. sp. nov., a bacterium isolated form anaerobic digestion tank.</title>
        <authorList>
            <person name="Huang H."/>
        </authorList>
    </citation>
    <scope>NUCLEOTIDE SEQUENCE</scope>
    <source>
        <strain evidence="9">Ai-910</strain>
    </source>
</reference>
<feature type="transmembrane region" description="Helical" evidence="6">
    <location>
        <begin position="270"/>
        <end position="289"/>
    </location>
</feature>
<accession>A0A9J6ZS49</accession>
<evidence type="ECO:0000256" key="4">
    <source>
        <dbReference type="ARBA" id="ARBA00022989"/>
    </source>
</evidence>
<protein>
    <submittedName>
        <fullName evidence="9">ABC transporter permease</fullName>
    </submittedName>
</protein>
<feature type="transmembrane region" description="Helical" evidence="6">
    <location>
        <begin position="739"/>
        <end position="761"/>
    </location>
</feature>
<dbReference type="GO" id="GO:0022857">
    <property type="term" value="F:transmembrane transporter activity"/>
    <property type="evidence" value="ECO:0007669"/>
    <property type="project" value="TreeGrafter"/>
</dbReference>
<dbReference type="PANTHER" id="PTHR30572">
    <property type="entry name" value="MEMBRANE COMPONENT OF TRANSPORTER-RELATED"/>
    <property type="match status" value="1"/>
</dbReference>
<keyword evidence="5 6" id="KW-0472">Membrane</keyword>
<dbReference type="RefSeq" id="WP_250724817.1">
    <property type="nucleotide sequence ID" value="NZ_CP098400.1"/>
</dbReference>
<comment type="subcellular location">
    <subcellularLocation>
        <location evidence="1">Cell membrane</location>
        <topology evidence="1">Multi-pass membrane protein</topology>
    </subcellularLocation>
</comment>
<dbReference type="Pfam" id="PF02687">
    <property type="entry name" value="FtsX"/>
    <property type="match status" value="2"/>
</dbReference>
<feature type="domain" description="MacB-like periplasmic core" evidence="8">
    <location>
        <begin position="22"/>
        <end position="197"/>
    </location>
</feature>
<organism evidence="9 10">
    <name type="scientific">Xiashengella succiniciproducens</name>
    <dbReference type="NCBI Taxonomy" id="2949635"/>
    <lineage>
        <taxon>Bacteria</taxon>
        <taxon>Pseudomonadati</taxon>
        <taxon>Bacteroidota</taxon>
        <taxon>Bacteroidia</taxon>
        <taxon>Marinilabiliales</taxon>
        <taxon>Marinilabiliaceae</taxon>
        <taxon>Xiashengella</taxon>
    </lineage>
</organism>
<gene>
    <name evidence="9" type="ORF">M9189_04080</name>
</gene>
<dbReference type="Proteomes" id="UP001056426">
    <property type="component" value="Chromosome"/>
</dbReference>
<sequence>MKTIIYILRRLNKEKLPNYLGIAGLATGLACVMFIFLWIHDEASFDRFHKNIDRIFITHACIAEADSEVPFDGAPPAVAGALKAEYPQVLETARIIPAYSTWLLNYRDKKITPRIGFCDFSMFDIFTFEFVAGPLDTEKTPYQIIINETTARSLFGEKDPLGEILRFDNSYDLMVVGVIKDVPRNSSLIFDGMVTLELLPQIVDSPNYLNTWWNNSFLTAGLLNDPAAFPEIAKGVRNRIQEVIPETNNHLGAYMFQDLYLYKRGNVKNIGIFTLIGILILCTAILNFINLITARSLKQIRENGIRKSLGATRLDVVKFIYSEVSIVCIIAFVAAVLITAMGLPFFNQLINKDINLETLANAQVIKAFIVVLLITIGLSGVYPAVVLSRYSPVQSIRGAFSQVRNGGLFRNALVISVFISSIALLSATLIINKQIRYLQNLDLGFEKERVVYFRLNGNMKQQPNAIKNMLLTNPNIVSASTISHPPSAMGNNGQGWQWENKPLDFDPLVFNWNGDPDLVKTLQLHMSEGSFLQEGQTHSVVINRCFAQLIGWSHFTGKTLSAWGNDYQIAGVFEDININSLGGATQPIAVFLPDGGWGQNFMAVKIAPQDVDETLTYIRKKLDAMEPAFINELTFLEDDFTQMLEPENNLQKLISLFTLFSILVLALGLTGMIMYMAEKKTKEIGIRKSLGEENLSIVSRMLSPLLTAGLVAALIATPLAWSLMGYWLQNYAKRIDIDILIFIQATLAVMLVACATVLLHISNAATKNPVDALRSE</sequence>
<feature type="transmembrane region" description="Helical" evidence="6">
    <location>
        <begin position="367"/>
        <end position="388"/>
    </location>
</feature>
<dbReference type="PROSITE" id="PS51257">
    <property type="entry name" value="PROKAR_LIPOPROTEIN"/>
    <property type="match status" value="1"/>
</dbReference>
<name>A0A9J6ZS49_9BACT</name>
<feature type="transmembrane region" description="Helical" evidence="6">
    <location>
        <begin position="653"/>
        <end position="677"/>
    </location>
</feature>
<dbReference type="PANTHER" id="PTHR30572:SF18">
    <property type="entry name" value="ABC-TYPE MACROLIDE FAMILY EXPORT SYSTEM PERMEASE COMPONENT 2"/>
    <property type="match status" value="1"/>
</dbReference>
<proteinExistence type="predicted"/>
<keyword evidence="10" id="KW-1185">Reference proteome</keyword>
<evidence type="ECO:0000256" key="2">
    <source>
        <dbReference type="ARBA" id="ARBA00022475"/>
    </source>
</evidence>
<evidence type="ECO:0000259" key="7">
    <source>
        <dbReference type="Pfam" id="PF02687"/>
    </source>
</evidence>
<evidence type="ECO:0000256" key="1">
    <source>
        <dbReference type="ARBA" id="ARBA00004651"/>
    </source>
</evidence>
<evidence type="ECO:0000313" key="10">
    <source>
        <dbReference type="Proteomes" id="UP001056426"/>
    </source>
</evidence>
<dbReference type="KEGG" id="alkq:M9189_04080"/>
<feature type="transmembrane region" description="Helical" evidence="6">
    <location>
        <begin position="20"/>
        <end position="39"/>
    </location>
</feature>
<evidence type="ECO:0000256" key="3">
    <source>
        <dbReference type="ARBA" id="ARBA00022692"/>
    </source>
</evidence>
<dbReference type="GO" id="GO:0005886">
    <property type="term" value="C:plasma membrane"/>
    <property type="evidence" value="ECO:0007669"/>
    <property type="project" value="UniProtKB-SubCell"/>
</dbReference>
<evidence type="ECO:0000259" key="8">
    <source>
        <dbReference type="Pfam" id="PF12704"/>
    </source>
</evidence>
<evidence type="ECO:0000313" key="9">
    <source>
        <dbReference type="EMBL" id="URW80527.1"/>
    </source>
</evidence>
<keyword evidence="4 6" id="KW-1133">Transmembrane helix</keyword>
<feature type="domain" description="ABC3 transporter permease C-terminal" evidence="7">
    <location>
        <begin position="656"/>
        <end position="769"/>
    </location>
</feature>
<feature type="transmembrane region" description="Helical" evidence="6">
    <location>
        <begin position="324"/>
        <end position="346"/>
    </location>
</feature>
<evidence type="ECO:0000256" key="5">
    <source>
        <dbReference type="ARBA" id="ARBA00023136"/>
    </source>
</evidence>
<dbReference type="InterPro" id="IPR003838">
    <property type="entry name" value="ABC3_permease_C"/>
</dbReference>
<feature type="transmembrane region" description="Helical" evidence="6">
    <location>
        <begin position="408"/>
        <end position="431"/>
    </location>
</feature>
<dbReference type="EMBL" id="CP098400">
    <property type="protein sequence ID" value="URW80527.1"/>
    <property type="molecule type" value="Genomic_DNA"/>
</dbReference>
<evidence type="ECO:0000256" key="6">
    <source>
        <dbReference type="SAM" id="Phobius"/>
    </source>
</evidence>
<keyword evidence="3 6" id="KW-0812">Transmembrane</keyword>
<dbReference type="Pfam" id="PF12704">
    <property type="entry name" value="MacB_PCD"/>
    <property type="match status" value="1"/>
</dbReference>
<keyword evidence="2" id="KW-1003">Cell membrane</keyword>
<feature type="transmembrane region" description="Helical" evidence="6">
    <location>
        <begin position="705"/>
        <end position="727"/>
    </location>
</feature>